<dbReference type="Proteomes" id="UP001595823">
    <property type="component" value="Unassembled WGS sequence"/>
</dbReference>
<dbReference type="InterPro" id="IPR038261">
    <property type="entry name" value="GPP34-like_sf"/>
</dbReference>
<evidence type="ECO:0000313" key="6">
    <source>
        <dbReference type="Proteomes" id="UP001595823"/>
    </source>
</evidence>
<keyword evidence="2" id="KW-0333">Golgi apparatus</keyword>
<evidence type="ECO:0000256" key="4">
    <source>
        <dbReference type="ARBA" id="ARBA00023136"/>
    </source>
</evidence>
<name>A0ABV8U0G8_9ACTN</name>
<gene>
    <name evidence="5" type="ORF">ACFPET_14840</name>
</gene>
<keyword evidence="3" id="KW-0446">Lipid-binding</keyword>
<keyword evidence="6" id="KW-1185">Reference proteome</keyword>
<dbReference type="Gene3D" id="1.10.3630.10">
    <property type="entry name" value="yeast vps74-n-term truncation variant domain like"/>
    <property type="match status" value="1"/>
</dbReference>
<evidence type="ECO:0000256" key="1">
    <source>
        <dbReference type="ARBA" id="ARBA00004255"/>
    </source>
</evidence>
<sequence length="228" mass="24542">MANLPEETLLLLTDDESGKPLVEESKVITALGAAAVIELVLQGSLRMTAKGDARYKAGRLVKTEVLPDDPLLRDLVEVVHDRKPVHALHRIGGASDWKGRAKALRESLFDRLVEQRVLTEREGKVLGLFTTRKHLPGTNDLESPVVSRIEDSLFHGADPDDRTAVLVSILNAVGALPRLFPDAKKKDMKARAKEISENAPLNGSFKDALAAVDAALFAAVTAGAVSSS</sequence>
<evidence type="ECO:0000313" key="5">
    <source>
        <dbReference type="EMBL" id="MFC4336477.1"/>
    </source>
</evidence>
<reference evidence="6" key="1">
    <citation type="journal article" date="2019" name="Int. J. Syst. Evol. Microbiol.">
        <title>The Global Catalogue of Microorganisms (GCM) 10K type strain sequencing project: providing services to taxonomists for standard genome sequencing and annotation.</title>
        <authorList>
            <consortium name="The Broad Institute Genomics Platform"/>
            <consortium name="The Broad Institute Genome Sequencing Center for Infectious Disease"/>
            <person name="Wu L."/>
            <person name="Ma J."/>
        </authorList>
    </citation>
    <scope>NUCLEOTIDE SEQUENCE [LARGE SCALE GENOMIC DNA]</scope>
    <source>
        <strain evidence="6">IBRC-M 10908</strain>
    </source>
</reference>
<keyword evidence="4" id="KW-0472">Membrane</keyword>
<dbReference type="RefSeq" id="WP_380622458.1">
    <property type="nucleotide sequence ID" value="NZ_JBHSDK010000021.1"/>
</dbReference>
<protein>
    <submittedName>
        <fullName evidence="5">GPP34 family phosphoprotein</fullName>
    </submittedName>
</protein>
<proteinExistence type="predicted"/>
<dbReference type="InterPro" id="IPR008628">
    <property type="entry name" value="GPP34-like"/>
</dbReference>
<organism evidence="5 6">
    <name type="scientific">Salininema proteolyticum</name>
    <dbReference type="NCBI Taxonomy" id="1607685"/>
    <lineage>
        <taxon>Bacteria</taxon>
        <taxon>Bacillati</taxon>
        <taxon>Actinomycetota</taxon>
        <taxon>Actinomycetes</taxon>
        <taxon>Glycomycetales</taxon>
        <taxon>Glycomycetaceae</taxon>
        <taxon>Salininema</taxon>
    </lineage>
</organism>
<dbReference type="Pfam" id="PF05719">
    <property type="entry name" value="GPP34"/>
    <property type="match status" value="1"/>
</dbReference>
<comment type="caution">
    <text evidence="5">The sequence shown here is derived from an EMBL/GenBank/DDBJ whole genome shotgun (WGS) entry which is preliminary data.</text>
</comment>
<evidence type="ECO:0000256" key="3">
    <source>
        <dbReference type="ARBA" id="ARBA00023121"/>
    </source>
</evidence>
<dbReference type="EMBL" id="JBHSDK010000021">
    <property type="protein sequence ID" value="MFC4336477.1"/>
    <property type="molecule type" value="Genomic_DNA"/>
</dbReference>
<comment type="subcellular location">
    <subcellularLocation>
        <location evidence="1">Golgi apparatus membrane</location>
        <topology evidence="1">Peripheral membrane protein</topology>
        <orientation evidence="1">Cytoplasmic side</orientation>
    </subcellularLocation>
</comment>
<evidence type="ECO:0000256" key="2">
    <source>
        <dbReference type="ARBA" id="ARBA00023034"/>
    </source>
</evidence>
<accession>A0ABV8U0G8</accession>